<dbReference type="PANTHER" id="PTHR43280:SF2">
    <property type="entry name" value="HTH-TYPE TRANSCRIPTIONAL REGULATOR EXSA"/>
    <property type="match status" value="1"/>
</dbReference>
<dbReference type="SMART" id="SM00342">
    <property type="entry name" value="HTH_ARAC"/>
    <property type="match status" value="1"/>
</dbReference>
<comment type="caution">
    <text evidence="5">The sequence shown here is derived from an EMBL/GenBank/DDBJ whole genome shotgun (WGS) entry which is preliminary data.</text>
</comment>
<keyword evidence="3" id="KW-0804">Transcription</keyword>
<organism evidence="5 6">
    <name type="scientific">Vibrio ulleungensis</name>
    <dbReference type="NCBI Taxonomy" id="2807619"/>
    <lineage>
        <taxon>Bacteria</taxon>
        <taxon>Pseudomonadati</taxon>
        <taxon>Pseudomonadota</taxon>
        <taxon>Gammaproteobacteria</taxon>
        <taxon>Vibrionales</taxon>
        <taxon>Vibrionaceae</taxon>
        <taxon>Vibrio</taxon>
    </lineage>
</organism>
<dbReference type="Proteomes" id="UP000809621">
    <property type="component" value="Unassembled WGS sequence"/>
</dbReference>
<reference evidence="5 6" key="1">
    <citation type="submission" date="2021-02" db="EMBL/GenBank/DDBJ databases">
        <authorList>
            <person name="Park J.-S."/>
        </authorList>
    </citation>
    <scope>NUCLEOTIDE SEQUENCE [LARGE SCALE GENOMIC DNA]</scope>
    <source>
        <strain evidence="5 6">188UL20-2</strain>
    </source>
</reference>
<accession>A0ABS2HHI4</accession>
<dbReference type="RefSeq" id="WP_205156904.1">
    <property type="nucleotide sequence ID" value="NZ_JAFEUM010000001.1"/>
</dbReference>
<keyword evidence="2" id="KW-0238">DNA-binding</keyword>
<feature type="domain" description="HTH araC/xylS-type" evidence="4">
    <location>
        <begin position="221"/>
        <end position="319"/>
    </location>
</feature>
<dbReference type="Pfam" id="PF12833">
    <property type="entry name" value="HTH_18"/>
    <property type="match status" value="1"/>
</dbReference>
<dbReference type="Gene3D" id="1.10.10.60">
    <property type="entry name" value="Homeodomain-like"/>
    <property type="match status" value="1"/>
</dbReference>
<evidence type="ECO:0000256" key="1">
    <source>
        <dbReference type="ARBA" id="ARBA00023015"/>
    </source>
</evidence>
<evidence type="ECO:0000256" key="2">
    <source>
        <dbReference type="ARBA" id="ARBA00023125"/>
    </source>
</evidence>
<dbReference type="PANTHER" id="PTHR43280">
    <property type="entry name" value="ARAC-FAMILY TRANSCRIPTIONAL REGULATOR"/>
    <property type="match status" value="1"/>
</dbReference>
<gene>
    <name evidence="5" type="ORF">JQC93_02635</name>
</gene>
<name>A0ABS2HHI4_9VIBR</name>
<dbReference type="InterPro" id="IPR009057">
    <property type="entry name" value="Homeodomain-like_sf"/>
</dbReference>
<dbReference type="PROSITE" id="PS01124">
    <property type="entry name" value="HTH_ARAC_FAMILY_2"/>
    <property type="match status" value="1"/>
</dbReference>
<evidence type="ECO:0000313" key="5">
    <source>
        <dbReference type="EMBL" id="MBM7035292.1"/>
    </source>
</evidence>
<dbReference type="InterPro" id="IPR018060">
    <property type="entry name" value="HTH_AraC"/>
</dbReference>
<keyword evidence="1" id="KW-0805">Transcription regulation</keyword>
<protein>
    <submittedName>
        <fullName evidence="5">Helix-turn-helix transcriptional regulator</fullName>
    </submittedName>
</protein>
<proteinExistence type="predicted"/>
<dbReference type="EMBL" id="JAFEUM010000001">
    <property type="protein sequence ID" value="MBM7035292.1"/>
    <property type="molecule type" value="Genomic_DNA"/>
</dbReference>
<dbReference type="SUPFAM" id="SSF46689">
    <property type="entry name" value="Homeodomain-like"/>
    <property type="match status" value="1"/>
</dbReference>
<keyword evidence="6" id="KW-1185">Reference proteome</keyword>
<evidence type="ECO:0000313" key="6">
    <source>
        <dbReference type="Proteomes" id="UP000809621"/>
    </source>
</evidence>
<sequence length="326" mass="37571">MRRLHDNLILTSAESMWYFIPYFESHGIQWRGVAEEFDLPTDKPKAEAWIPVTSYCLFLNKMSAFCDTEMPLVVGKTVGKSVVEGRWGVIAKEQSFKAILQSLMTNEHRWSRQNNYWLEQISGAWCWCHRGALKPSYPGSQINEWFRVALLLQICRQWLGQDWVPSRLNALTEEHQGKKYGDILLPDTNIRYGQPFMSMELTGVDALEAMTNRSLKSRDISEVRLLAESYCHLPHFTLDWLAALFGVTSKTLYRYFKDHDTSFKEIKKSAVLERSEQLIRDTDEPVSNIAYQMGYKDVSNFNRAIKTMSGSTPAQLRLAFREGASG</sequence>
<evidence type="ECO:0000256" key="3">
    <source>
        <dbReference type="ARBA" id="ARBA00023163"/>
    </source>
</evidence>
<evidence type="ECO:0000259" key="4">
    <source>
        <dbReference type="PROSITE" id="PS01124"/>
    </source>
</evidence>